<reference evidence="2 3" key="1">
    <citation type="submission" date="2020-11" db="EMBL/GenBank/DDBJ databases">
        <title>Pseudomonas fulva producing VIM-24.</title>
        <authorList>
            <person name="Liu S."/>
        </authorList>
    </citation>
    <scope>NUCLEOTIDE SEQUENCE [LARGE SCALE GENOMIC DNA]</scope>
    <source>
        <strain evidence="2 3">ZDHY414</strain>
    </source>
</reference>
<dbReference type="PROSITE" id="PS51742">
    <property type="entry name" value="PPC"/>
    <property type="match status" value="1"/>
</dbReference>
<dbReference type="RefSeq" id="WP_104926325.1">
    <property type="nucleotide sequence ID" value="NZ_BQHM01000003.1"/>
</dbReference>
<evidence type="ECO:0000313" key="3">
    <source>
        <dbReference type="Proteomes" id="UP000594430"/>
    </source>
</evidence>
<name>A0A7S9Q250_9PSED</name>
<dbReference type="Gene3D" id="3.30.1330.80">
    <property type="entry name" value="Hypothetical protein, similar to alpha- acetolactate decarboxylase, domain 2"/>
    <property type="match status" value="1"/>
</dbReference>
<sequence>MRPHFELRSGVRHFKHAGPARLPRLLDCEVACSQELRVELASGSQVADSLLAVLERCRYQSAVGRVLWGSACALAYHRMVTTSDSQRPYDYGKPVELTGPVTFISGALTVGRDASGAPLLHCHAGMLDSLGQQHGGHLVLQRVVVGSEPLVLRLCLFEHVAYQVQPDTETHFNLLHPVIKEAS</sequence>
<dbReference type="GeneID" id="93442675"/>
<evidence type="ECO:0000313" key="2">
    <source>
        <dbReference type="EMBL" id="QPH47476.1"/>
    </source>
</evidence>
<feature type="domain" description="PPC" evidence="1">
    <location>
        <begin position="30"/>
        <end position="178"/>
    </location>
</feature>
<accession>A0A7S9Q250</accession>
<dbReference type="EMBL" id="CP064946">
    <property type="protein sequence ID" value="QPH47476.1"/>
    <property type="molecule type" value="Genomic_DNA"/>
</dbReference>
<organism evidence="2 3">
    <name type="scientific">Pseudomonas fulva</name>
    <dbReference type="NCBI Taxonomy" id="47880"/>
    <lineage>
        <taxon>Bacteria</taxon>
        <taxon>Pseudomonadati</taxon>
        <taxon>Pseudomonadota</taxon>
        <taxon>Gammaproteobacteria</taxon>
        <taxon>Pseudomonadales</taxon>
        <taxon>Pseudomonadaceae</taxon>
        <taxon>Pseudomonas</taxon>
    </lineage>
</organism>
<evidence type="ECO:0000259" key="1">
    <source>
        <dbReference type="PROSITE" id="PS51742"/>
    </source>
</evidence>
<gene>
    <name evidence="2" type="ORF">IZU98_13755</name>
</gene>
<dbReference type="SUPFAM" id="SSF117856">
    <property type="entry name" value="AF0104/ALDC/Ptd012-like"/>
    <property type="match status" value="1"/>
</dbReference>
<dbReference type="AlphaFoldDB" id="A0A7S9Q250"/>
<dbReference type="Proteomes" id="UP000594430">
    <property type="component" value="Chromosome"/>
</dbReference>
<dbReference type="InterPro" id="IPR005175">
    <property type="entry name" value="PPC_dom"/>
</dbReference>
<protein>
    <recommendedName>
        <fullName evidence="1">PPC domain-containing protein</fullName>
    </recommendedName>
</protein>
<proteinExistence type="predicted"/>